<dbReference type="PANTHER" id="PTHR43415">
    <property type="entry name" value="SPERMIDINE N(1)-ACETYLTRANSFERASE"/>
    <property type="match status" value="1"/>
</dbReference>
<evidence type="ECO:0000313" key="2">
    <source>
        <dbReference type="Proteomes" id="UP000288197"/>
    </source>
</evidence>
<proteinExistence type="predicted"/>
<evidence type="ECO:0000313" key="1">
    <source>
        <dbReference type="EMBL" id="RSU01248.1"/>
    </source>
</evidence>
<protein>
    <submittedName>
        <fullName evidence="1">Uncharacterized protein</fullName>
    </submittedName>
</protein>
<dbReference type="Proteomes" id="UP000288197">
    <property type="component" value="Unassembled WGS sequence"/>
</dbReference>
<sequence length="169" mass="19610">MTNKQAVFLRPATAEDVKIIHKWWSDGQIMKEVGFPNGLSITIEEVFKDIEKYQKEENADFLIILSEEKIEIGEFAYKKISMNTYTFDIKIGEYAYQRKGYGKLALLKGINIIKSKSEVERIEISVDPENIKALSLYKSVGFKSIRRINNNWKNQLGESRSTEVLEFIF</sequence>
<accession>A0A369AU30</accession>
<dbReference type="Gene3D" id="3.40.630.30">
    <property type="match status" value="1"/>
</dbReference>
<keyword evidence="2" id="KW-1185">Reference proteome</keyword>
<reference evidence="1 2" key="1">
    <citation type="submission" date="2017-05" db="EMBL/GenBank/DDBJ databases">
        <title>Vagococcus spp. assemblies.</title>
        <authorList>
            <person name="Gulvik C.A."/>
        </authorList>
    </citation>
    <scope>NUCLEOTIDE SEQUENCE [LARGE SCALE GENOMIC DNA]</scope>
    <source>
        <strain evidence="1 2">NCFB 2497</strain>
    </source>
</reference>
<dbReference type="Pfam" id="PF13302">
    <property type="entry name" value="Acetyltransf_3"/>
    <property type="match status" value="1"/>
</dbReference>
<dbReference type="GO" id="GO:0016747">
    <property type="term" value="F:acyltransferase activity, transferring groups other than amino-acyl groups"/>
    <property type="evidence" value="ECO:0007669"/>
    <property type="project" value="InterPro"/>
</dbReference>
<dbReference type="SUPFAM" id="SSF55729">
    <property type="entry name" value="Acyl-CoA N-acyltransferases (Nat)"/>
    <property type="match status" value="1"/>
</dbReference>
<dbReference type="GeneID" id="63146774"/>
<gene>
    <name evidence="1" type="ORF">CBF32_08885</name>
</gene>
<dbReference type="RefSeq" id="WP_114289916.1">
    <property type="nucleotide sequence ID" value="NZ_CP081459.1"/>
</dbReference>
<comment type="caution">
    <text evidence="1">The sequence shown here is derived from an EMBL/GenBank/DDBJ whole genome shotgun (WGS) entry which is preliminary data.</text>
</comment>
<dbReference type="InterPro" id="IPR016181">
    <property type="entry name" value="Acyl_CoA_acyltransferase"/>
</dbReference>
<dbReference type="OrthoDB" id="9795206at2"/>
<dbReference type="EMBL" id="NGJX01000008">
    <property type="protein sequence ID" value="RSU01248.1"/>
    <property type="molecule type" value="Genomic_DNA"/>
</dbReference>
<dbReference type="PROSITE" id="PS51186">
    <property type="entry name" value="GNAT"/>
    <property type="match status" value="1"/>
</dbReference>
<name>A0A369AU30_9ENTE</name>
<dbReference type="InterPro" id="IPR000182">
    <property type="entry name" value="GNAT_dom"/>
</dbReference>
<dbReference type="PANTHER" id="PTHR43415:SF3">
    <property type="entry name" value="GNAT-FAMILY ACETYLTRANSFERASE"/>
    <property type="match status" value="1"/>
</dbReference>
<dbReference type="AlphaFoldDB" id="A0A369AU30"/>
<organism evidence="1 2">
    <name type="scientific">Vagococcus fluvialis</name>
    <dbReference type="NCBI Taxonomy" id="2738"/>
    <lineage>
        <taxon>Bacteria</taxon>
        <taxon>Bacillati</taxon>
        <taxon>Bacillota</taxon>
        <taxon>Bacilli</taxon>
        <taxon>Lactobacillales</taxon>
        <taxon>Enterococcaceae</taxon>
        <taxon>Vagococcus</taxon>
    </lineage>
</organism>